<reference evidence="8" key="2">
    <citation type="journal article" date="2022" name="Nat. Microbiol.">
        <title>A closed Candidatus Odinarchaeum chromosome exposes Asgard archaeal viruses.</title>
        <authorList>
            <person name="Tamarit D."/>
            <person name="Caceres E.F."/>
            <person name="Krupovic M."/>
            <person name="Nijland R."/>
            <person name="Eme L."/>
            <person name="Robinson N.P."/>
            <person name="Ettema T.J.G."/>
        </authorList>
    </citation>
    <scope>NUCLEOTIDE SEQUENCE</scope>
    <source>
        <strain evidence="8">LCB_4</strain>
    </source>
</reference>
<evidence type="ECO:0000313" key="8">
    <source>
        <dbReference type="EMBL" id="WEU40691.1"/>
    </source>
</evidence>
<dbReference type="InterPro" id="IPR007197">
    <property type="entry name" value="rSAM"/>
</dbReference>
<dbReference type="KEGG" id="oyw:OdinLCB4_001825"/>
<organism evidence="8 9">
    <name type="scientific">Odinarchaeota yellowstonii (strain LCB_4)</name>
    <dbReference type="NCBI Taxonomy" id="1841599"/>
    <lineage>
        <taxon>Archaea</taxon>
        <taxon>Promethearchaeati</taxon>
        <taxon>Candidatus Odinarchaeota</taxon>
        <taxon>Candidatus Odinarchaeia</taxon>
        <taxon>Candidatus Odinarchaeales</taxon>
        <taxon>Candidatus Odinarchaeaceae</taxon>
        <taxon>Candidatus Odinarchaeum</taxon>
    </lineage>
</organism>
<evidence type="ECO:0000259" key="7">
    <source>
        <dbReference type="PROSITE" id="PS51918"/>
    </source>
</evidence>
<dbReference type="Gene3D" id="3.20.20.70">
    <property type="entry name" value="Aldolase class I"/>
    <property type="match status" value="1"/>
</dbReference>
<evidence type="ECO:0000256" key="6">
    <source>
        <dbReference type="ARBA" id="ARBA00023014"/>
    </source>
</evidence>
<dbReference type="PANTHER" id="PTHR43787">
    <property type="entry name" value="FEMO COFACTOR BIOSYNTHESIS PROTEIN NIFB-RELATED"/>
    <property type="match status" value="1"/>
</dbReference>
<evidence type="ECO:0000256" key="4">
    <source>
        <dbReference type="ARBA" id="ARBA00022723"/>
    </source>
</evidence>
<dbReference type="AlphaFoldDB" id="A0AAF0IBR5"/>
<reference evidence="8" key="1">
    <citation type="journal article" date="2017" name="Nature">
        <title>Asgard archaea illuminate the origin of eukaryotic cellular complexity.</title>
        <authorList>
            <person name="Zaremba-Niedzwiedzka K."/>
            <person name="Caceres E.F."/>
            <person name="Saw J.H."/>
            <person name="Backstrom D."/>
            <person name="Juzokaite L."/>
            <person name="Vancaester E."/>
            <person name="Seitz K.W."/>
            <person name="Anantharaman K."/>
            <person name="Starnawski P."/>
            <person name="Kjeldsen K.U."/>
            <person name="Scott M.B."/>
            <person name="Nunoura T."/>
            <person name="Banfield J.F."/>
            <person name="Schramm A."/>
            <person name="Baker B.J."/>
            <person name="Spang A."/>
            <person name="Ettema T.J.G."/>
        </authorList>
    </citation>
    <scope>NUCLEOTIDE SEQUENCE</scope>
    <source>
        <strain evidence="8">LCB_4</strain>
    </source>
</reference>
<keyword evidence="2" id="KW-0004">4Fe-4S</keyword>
<feature type="domain" description="Radical SAM core" evidence="7">
    <location>
        <begin position="24"/>
        <end position="272"/>
    </location>
</feature>
<dbReference type="PANTHER" id="PTHR43787:SF11">
    <property type="entry name" value="UPF0026 PROTEIN SLR1464"/>
    <property type="match status" value="1"/>
</dbReference>
<evidence type="ECO:0000256" key="2">
    <source>
        <dbReference type="ARBA" id="ARBA00022485"/>
    </source>
</evidence>
<dbReference type="SFLD" id="SFLDS00029">
    <property type="entry name" value="Radical_SAM"/>
    <property type="match status" value="1"/>
</dbReference>
<protein>
    <submittedName>
        <fullName evidence="8">Radical SAM protein</fullName>
    </submittedName>
</protein>
<dbReference type="GO" id="GO:0046872">
    <property type="term" value="F:metal ion binding"/>
    <property type="evidence" value="ECO:0007669"/>
    <property type="project" value="UniProtKB-KW"/>
</dbReference>
<dbReference type="InterPro" id="IPR013785">
    <property type="entry name" value="Aldolase_TIM"/>
</dbReference>
<dbReference type="Pfam" id="PF04055">
    <property type="entry name" value="Radical_SAM"/>
    <property type="match status" value="1"/>
</dbReference>
<accession>A0AAF0IBR5</accession>
<keyword evidence="5" id="KW-0408">Iron</keyword>
<keyword evidence="4" id="KW-0479">Metal-binding</keyword>
<keyword evidence="3" id="KW-0949">S-adenosyl-L-methionine</keyword>
<dbReference type="Proteomes" id="UP000186851">
    <property type="component" value="Chromosome"/>
</dbReference>
<dbReference type="GO" id="GO:0003824">
    <property type="term" value="F:catalytic activity"/>
    <property type="evidence" value="ECO:0007669"/>
    <property type="project" value="InterPro"/>
</dbReference>
<evidence type="ECO:0000313" key="9">
    <source>
        <dbReference type="Proteomes" id="UP000186851"/>
    </source>
</evidence>
<dbReference type="SFLD" id="SFLDG01083">
    <property type="entry name" value="Uncharacterised_Radical_SAM_Su"/>
    <property type="match status" value="1"/>
</dbReference>
<comment type="cofactor">
    <cofactor evidence="1">
        <name>[4Fe-4S] cluster</name>
        <dbReference type="ChEBI" id="CHEBI:49883"/>
    </cofactor>
</comment>
<dbReference type="InterPro" id="IPR040084">
    <property type="entry name" value="GTPase_Obg"/>
</dbReference>
<dbReference type="CDD" id="cd01335">
    <property type="entry name" value="Radical_SAM"/>
    <property type="match status" value="1"/>
</dbReference>
<evidence type="ECO:0000256" key="1">
    <source>
        <dbReference type="ARBA" id="ARBA00001966"/>
    </source>
</evidence>
<dbReference type="EMBL" id="CP091871">
    <property type="protein sequence ID" value="WEU40691.1"/>
    <property type="molecule type" value="Genomic_DNA"/>
</dbReference>
<gene>
    <name evidence="8" type="ORF">OdinLCB4_001825</name>
</gene>
<dbReference type="InterPro" id="IPR058240">
    <property type="entry name" value="rSAM_sf"/>
</dbReference>
<keyword evidence="6" id="KW-0411">Iron-sulfur</keyword>
<name>A0AAF0IBR5_ODILC</name>
<dbReference type="GO" id="GO:0051539">
    <property type="term" value="F:4 iron, 4 sulfur cluster binding"/>
    <property type="evidence" value="ECO:0007669"/>
    <property type="project" value="UniProtKB-KW"/>
</dbReference>
<evidence type="ECO:0000256" key="3">
    <source>
        <dbReference type="ARBA" id="ARBA00022691"/>
    </source>
</evidence>
<dbReference type="SUPFAM" id="SSF102114">
    <property type="entry name" value="Radical SAM enzymes"/>
    <property type="match status" value="1"/>
</dbReference>
<proteinExistence type="predicted"/>
<evidence type="ECO:0000256" key="5">
    <source>
        <dbReference type="ARBA" id="ARBA00023004"/>
    </source>
</evidence>
<dbReference type="PROSITE" id="PS51918">
    <property type="entry name" value="RADICAL_SAM"/>
    <property type="match status" value="1"/>
</dbReference>
<sequence length="272" mass="30950">MSDMIKLPPRTGQIIYGPIHSRRIGVDIGINLLVQEGKTCNFNCVYCQYGVTGNPVDYNKGENDWIKPVYVYDAVEKALSTLSRQWYKLDAVTFSGYGEPTLHPKFTQIVERVKKIKEKYYPNAKLTLITNSSTLKYKRIMKIMELFDQILAKLDAGTDKTFHLINRPINKKLKISSIIDNLTILSSKVKHLIIQTLLFNTEDERITPNTSLEEMSAISQAICKINPKEVQVYTIVRAPAISSVKPATVSQLQQLKKYIDERCGSNVNVKIY</sequence>